<evidence type="ECO:0000313" key="2">
    <source>
        <dbReference type="EMBL" id="QHT91838.1"/>
    </source>
</evidence>
<sequence length="161" mass="18567">MRCLRYFCYLFTTTPQPVPKSVIKWEDTVEFTFPITGGKVIKVYDADTITIATKLPFKDSPLYRLSVRLNGIDAPEIKGKDISDEEKEAAIIARDVVSKMILHKDVVLKNIQTEKYGRVLADVYIDNINLNEYLITHKYAVKYDGGKKIKPESWLKYMNQL</sequence>
<name>A0A6C0IFA0_9ZZZZ</name>
<organism evidence="2">
    <name type="scientific">viral metagenome</name>
    <dbReference type="NCBI Taxonomy" id="1070528"/>
    <lineage>
        <taxon>unclassified sequences</taxon>
        <taxon>metagenomes</taxon>
        <taxon>organismal metagenomes</taxon>
    </lineage>
</organism>
<reference evidence="2" key="1">
    <citation type="journal article" date="2020" name="Nature">
        <title>Giant virus diversity and host interactions through global metagenomics.</title>
        <authorList>
            <person name="Schulz F."/>
            <person name="Roux S."/>
            <person name="Paez-Espino D."/>
            <person name="Jungbluth S."/>
            <person name="Walsh D.A."/>
            <person name="Denef V.J."/>
            <person name="McMahon K.D."/>
            <person name="Konstantinidis K.T."/>
            <person name="Eloe-Fadrosh E.A."/>
            <person name="Kyrpides N.C."/>
            <person name="Woyke T."/>
        </authorList>
    </citation>
    <scope>NUCLEOTIDE SEQUENCE</scope>
    <source>
        <strain evidence="2">GVMAG-M-3300023184-86</strain>
    </source>
</reference>
<dbReference type="InterPro" id="IPR035437">
    <property type="entry name" value="SNase_OB-fold_sf"/>
</dbReference>
<protein>
    <recommendedName>
        <fullName evidence="1">TNase-like domain-containing protein</fullName>
    </recommendedName>
</protein>
<evidence type="ECO:0000259" key="1">
    <source>
        <dbReference type="PROSITE" id="PS50830"/>
    </source>
</evidence>
<dbReference type="SMART" id="SM00318">
    <property type="entry name" value="SNc"/>
    <property type="match status" value="1"/>
</dbReference>
<proteinExistence type="predicted"/>
<feature type="domain" description="TNase-like" evidence="1">
    <location>
        <begin position="38"/>
        <end position="161"/>
    </location>
</feature>
<accession>A0A6C0IFA0</accession>
<dbReference type="Pfam" id="PF00565">
    <property type="entry name" value="SNase"/>
    <property type="match status" value="1"/>
</dbReference>
<dbReference type="AlphaFoldDB" id="A0A6C0IFA0"/>
<dbReference type="InterPro" id="IPR016071">
    <property type="entry name" value="Staphylococal_nuclease_OB-fold"/>
</dbReference>
<dbReference type="SUPFAM" id="SSF50199">
    <property type="entry name" value="Staphylococcal nuclease"/>
    <property type="match status" value="1"/>
</dbReference>
<dbReference type="PROSITE" id="PS50830">
    <property type="entry name" value="TNASE_3"/>
    <property type="match status" value="1"/>
</dbReference>
<dbReference type="Gene3D" id="2.40.50.90">
    <property type="match status" value="1"/>
</dbReference>
<dbReference type="EMBL" id="MN740170">
    <property type="protein sequence ID" value="QHT91838.1"/>
    <property type="molecule type" value="Genomic_DNA"/>
</dbReference>